<dbReference type="EMBL" id="CP147404">
    <property type="protein sequence ID" value="WXB91768.1"/>
    <property type="molecule type" value="Genomic_DNA"/>
</dbReference>
<feature type="transmembrane region" description="Helical" evidence="6">
    <location>
        <begin position="181"/>
        <end position="200"/>
    </location>
</feature>
<organism evidence="7 8">
    <name type="scientific">Bacillus kandeliae</name>
    <dbReference type="NCBI Taxonomy" id="3129297"/>
    <lineage>
        <taxon>Bacteria</taxon>
        <taxon>Bacillati</taxon>
        <taxon>Bacillota</taxon>
        <taxon>Bacilli</taxon>
        <taxon>Bacillales</taxon>
        <taxon>Bacillaceae</taxon>
        <taxon>Bacillus</taxon>
    </lineage>
</organism>
<sequence>MSDNLISHYGWFKFWGVGIFVMLVLLSLLYMKLISKYKVTTKQKFFFFTAVVLVYLFKGSPIAVVSADQLFSAHVLQLMVILFIVPPLCVMSLPVDFLRSYFWSYQKRRVMKWLTHPFPSALLFNMSLSVYFAPPVFNVISDHSLLTFVGQGILLLFAFIMWWTIITPLPEMTKLSEPVRVLYIFLASLLLLPVGIFLLASGNPHYTLYQEGQQILPSLSALGDQQLGGGFLKGIQLTTYGIALFVIMSKWAKKEEEPDDDYPYYARETFNMPYKKK</sequence>
<feature type="transmembrane region" description="Helical" evidence="6">
    <location>
        <begin position="71"/>
        <end position="93"/>
    </location>
</feature>
<feature type="transmembrane region" description="Helical" evidence="6">
    <location>
        <begin position="227"/>
        <end position="247"/>
    </location>
</feature>
<feature type="transmembrane region" description="Helical" evidence="6">
    <location>
        <begin position="12"/>
        <end position="33"/>
    </location>
</feature>
<comment type="subcellular location">
    <subcellularLocation>
        <location evidence="1">Cell membrane</location>
        <topology evidence="1">Multi-pass membrane protein</topology>
    </subcellularLocation>
</comment>
<keyword evidence="8" id="KW-1185">Reference proteome</keyword>
<keyword evidence="5 6" id="KW-0472">Membrane</keyword>
<evidence type="ECO:0000256" key="2">
    <source>
        <dbReference type="ARBA" id="ARBA00022475"/>
    </source>
</evidence>
<keyword evidence="4 6" id="KW-1133">Transmembrane helix</keyword>
<dbReference type="Proteomes" id="UP001387364">
    <property type="component" value="Chromosome"/>
</dbReference>
<evidence type="ECO:0000313" key="8">
    <source>
        <dbReference type="Proteomes" id="UP001387364"/>
    </source>
</evidence>
<feature type="transmembrane region" description="Helical" evidence="6">
    <location>
        <begin position="145"/>
        <end position="169"/>
    </location>
</feature>
<name>A0ABZ2N218_9BACI</name>
<proteinExistence type="predicted"/>
<evidence type="ECO:0000256" key="6">
    <source>
        <dbReference type="SAM" id="Phobius"/>
    </source>
</evidence>
<keyword evidence="3 6" id="KW-0812">Transmembrane</keyword>
<keyword evidence="2" id="KW-1003">Cell membrane</keyword>
<accession>A0ABZ2N218</accession>
<dbReference type="RefSeq" id="WP_338749586.1">
    <property type="nucleotide sequence ID" value="NZ_CP147404.1"/>
</dbReference>
<evidence type="ECO:0000256" key="3">
    <source>
        <dbReference type="ARBA" id="ARBA00022692"/>
    </source>
</evidence>
<evidence type="ECO:0000313" key="7">
    <source>
        <dbReference type="EMBL" id="WXB91768.1"/>
    </source>
</evidence>
<dbReference type="Pfam" id="PF09678">
    <property type="entry name" value="Caa3_CtaG"/>
    <property type="match status" value="1"/>
</dbReference>
<feature type="transmembrane region" description="Helical" evidence="6">
    <location>
        <begin position="45"/>
        <end position="65"/>
    </location>
</feature>
<protein>
    <submittedName>
        <fullName evidence="7">Cytochrome c oxidase assembly protein</fullName>
    </submittedName>
</protein>
<evidence type="ECO:0000256" key="5">
    <source>
        <dbReference type="ARBA" id="ARBA00023136"/>
    </source>
</evidence>
<reference evidence="7 8" key="1">
    <citation type="submission" date="2024-02" db="EMBL/GenBank/DDBJ databases">
        <title>Seven novel Bacillus-like species.</title>
        <authorList>
            <person name="Liu G."/>
        </authorList>
    </citation>
    <scope>NUCLEOTIDE SEQUENCE [LARGE SCALE GENOMIC DNA]</scope>
    <source>
        <strain evidence="7 8">FJAT-52991</strain>
    </source>
</reference>
<evidence type="ECO:0000256" key="4">
    <source>
        <dbReference type="ARBA" id="ARBA00022989"/>
    </source>
</evidence>
<dbReference type="InterPro" id="IPR019108">
    <property type="entry name" value="Caa3_assmbl_CtaG-rel"/>
</dbReference>
<evidence type="ECO:0000256" key="1">
    <source>
        <dbReference type="ARBA" id="ARBA00004651"/>
    </source>
</evidence>
<feature type="transmembrane region" description="Helical" evidence="6">
    <location>
        <begin position="113"/>
        <end position="133"/>
    </location>
</feature>
<gene>
    <name evidence="7" type="ORF">WDJ61_10850</name>
</gene>